<dbReference type="GO" id="GO:0016020">
    <property type="term" value="C:membrane"/>
    <property type="evidence" value="ECO:0007669"/>
    <property type="project" value="InterPro"/>
</dbReference>
<evidence type="ECO:0000256" key="2">
    <source>
        <dbReference type="RuleBase" id="RU363072"/>
    </source>
</evidence>
<dbReference type="RefSeq" id="WP_276662859.1">
    <property type="nucleotide sequence ID" value="NZ_SSFD01000401.1"/>
</dbReference>
<feature type="chain" id="PRO_5023024605" evidence="2">
    <location>
        <begin position="23"/>
        <end position="462"/>
    </location>
</feature>
<dbReference type="Proteomes" id="UP000321192">
    <property type="component" value="Unassembled WGS sequence"/>
</dbReference>
<dbReference type="InterPro" id="IPR052932">
    <property type="entry name" value="OprB_Porin"/>
</dbReference>
<protein>
    <submittedName>
        <fullName evidence="3">Carbohydrate porin</fullName>
    </submittedName>
</protein>
<dbReference type="EMBL" id="SSFD01000401">
    <property type="protein sequence ID" value="TXH78092.1"/>
    <property type="molecule type" value="Genomic_DNA"/>
</dbReference>
<accession>A0A5C7S4B8</accession>
<reference evidence="3 4" key="1">
    <citation type="submission" date="2018-09" db="EMBL/GenBank/DDBJ databases">
        <title>Metagenome Assembled Genomes from an Advanced Water Purification Facility.</title>
        <authorList>
            <person name="Stamps B.W."/>
            <person name="Spear J.R."/>
        </authorList>
    </citation>
    <scope>NUCLEOTIDE SEQUENCE [LARGE SCALE GENOMIC DNA]</scope>
    <source>
        <strain evidence="3">Bin_27_1</strain>
    </source>
</reference>
<comment type="caution">
    <text evidence="3">The sequence shown here is derived from an EMBL/GenBank/DDBJ whole genome shotgun (WGS) entry which is preliminary data.</text>
</comment>
<dbReference type="AlphaFoldDB" id="A0A5C7S4B8"/>
<dbReference type="PANTHER" id="PTHR37944">
    <property type="entry name" value="PORIN B"/>
    <property type="match status" value="1"/>
</dbReference>
<evidence type="ECO:0000256" key="1">
    <source>
        <dbReference type="ARBA" id="ARBA00008769"/>
    </source>
</evidence>
<dbReference type="Pfam" id="PF04966">
    <property type="entry name" value="OprB"/>
    <property type="match status" value="1"/>
</dbReference>
<evidence type="ECO:0000313" key="3">
    <source>
        <dbReference type="EMBL" id="TXH78092.1"/>
    </source>
</evidence>
<dbReference type="GO" id="GO:0015288">
    <property type="term" value="F:porin activity"/>
    <property type="evidence" value="ECO:0007669"/>
    <property type="project" value="InterPro"/>
</dbReference>
<dbReference type="InterPro" id="IPR007049">
    <property type="entry name" value="Carb-sel_porin_OprB"/>
</dbReference>
<evidence type="ECO:0000313" key="4">
    <source>
        <dbReference type="Proteomes" id="UP000321192"/>
    </source>
</evidence>
<gene>
    <name evidence="3" type="ORF">E6Q80_23565</name>
</gene>
<organism evidence="3 4">
    <name type="scientific">Thauera aminoaromatica</name>
    <dbReference type="NCBI Taxonomy" id="164330"/>
    <lineage>
        <taxon>Bacteria</taxon>
        <taxon>Pseudomonadati</taxon>
        <taxon>Pseudomonadota</taxon>
        <taxon>Betaproteobacteria</taxon>
        <taxon>Rhodocyclales</taxon>
        <taxon>Zoogloeaceae</taxon>
        <taxon>Thauera</taxon>
    </lineage>
</organism>
<sequence length="462" mass="49845">MKKTLGLGALISALGTSMPLQAMPYDTPDTWGGDLESRARLTGNWGGVRDDMAKKGVVLDMDVYWMPQKITSGGRDSASGDWGNAILTLNVDTQKLGLWPGGFFKLQTVTSFGDTLLKETGAIVPANLSWMLPTITPDTGVQEITYTQFLSQHFGVFLGKINAIAPTNVLHGDYTTGFQNTGINMPLALAMVPLSAYGIGALYLPSHDVTLAGMVLDANGTIKNDNLSNAFDDGIMALASADLKIRPWGLPGHQNLTVAWSNKDRTSLVQDPSNIAGLLLTAHFPRLGNPGPILSEILDAHPVAAKIPPDPLNKESETWAAVYSFEQFVWQPAGDPKRGIGTFFSVGVSDGKANPIRYSYSLGLVGKGVVPGRPNDDFGLGWARTEFSDHFVPYLRDRFNLGLDHEDVVELYYKASITPWLSITPSLQVVSQGLNKVFNASAPGFEDLDTAYIAGVRVGVRF</sequence>
<dbReference type="PANTHER" id="PTHR37944:SF1">
    <property type="entry name" value="PORIN B"/>
    <property type="match status" value="1"/>
</dbReference>
<proteinExistence type="inferred from homology"/>
<comment type="similarity">
    <text evidence="1 2">Belongs to the OprB family.</text>
</comment>
<dbReference type="InterPro" id="IPR038673">
    <property type="entry name" value="OprB_sf"/>
</dbReference>
<dbReference type="GO" id="GO:0008643">
    <property type="term" value="P:carbohydrate transport"/>
    <property type="evidence" value="ECO:0007669"/>
    <property type="project" value="InterPro"/>
</dbReference>
<name>A0A5C7S4B8_THASP</name>
<feature type="signal peptide" evidence="2">
    <location>
        <begin position="1"/>
        <end position="22"/>
    </location>
</feature>
<keyword evidence="2" id="KW-0732">Signal</keyword>
<dbReference type="Gene3D" id="2.40.160.180">
    <property type="entry name" value="Carbohydrate-selective porin OprB"/>
    <property type="match status" value="1"/>
</dbReference>